<dbReference type="Pfam" id="PF18517">
    <property type="entry name" value="LZ3wCH"/>
    <property type="match status" value="1"/>
</dbReference>
<dbReference type="InParanoid" id="A0A6P8HFU0"/>
<dbReference type="PANTHER" id="PTHR31398:SF0">
    <property type="entry name" value="MEIOTIC NUCLEAR DIVISION PROTEIN 1 HOMOLOG"/>
    <property type="match status" value="1"/>
</dbReference>
<dbReference type="GO" id="GO:0007131">
    <property type="term" value="P:reciprocal meiotic recombination"/>
    <property type="evidence" value="ECO:0007669"/>
    <property type="project" value="InterPro"/>
</dbReference>
<gene>
    <name evidence="13" type="primary">LOC116288766</name>
</gene>
<evidence type="ECO:0000256" key="8">
    <source>
        <dbReference type="PIRNR" id="PIRNR026991"/>
    </source>
</evidence>
<evidence type="ECO:0000256" key="1">
    <source>
        <dbReference type="ARBA" id="ARBA00004123"/>
    </source>
</evidence>
<dbReference type="FunCoup" id="A0A6P8HFU0">
    <property type="interactions" value="557"/>
</dbReference>
<keyword evidence="5" id="KW-0233">DNA recombination</keyword>
<keyword evidence="7" id="KW-0469">Meiosis</keyword>
<proteinExistence type="inferred from homology"/>
<protein>
    <recommendedName>
        <fullName evidence="3 8">Meiotic nuclear division protein 1 homolog</fullName>
    </recommendedName>
</protein>
<evidence type="ECO:0000313" key="12">
    <source>
        <dbReference type="Proteomes" id="UP000515163"/>
    </source>
</evidence>
<dbReference type="Pfam" id="PF03962">
    <property type="entry name" value="Mnd1"/>
    <property type="match status" value="1"/>
</dbReference>
<sequence>MSKKRGLSFEEKRQRLQQLFFEKKDFFQLKELEKIAPKEKGITSMSVKEVLQSLVDDNLVDTEKIGTSVYFWSYPSKAMHTRKRKIEDLTVAIADYEQKVASAEKKIKQASMERKDTDERDKLLQTLAEKEKECREMEQDLQRYKECDPEVLEGLKNETNMAKEAVSRWTDNIFSVKYWCKSKFSIEEKEIDKVFGIPEDFDYVDL</sequence>
<evidence type="ECO:0000256" key="7">
    <source>
        <dbReference type="ARBA" id="ARBA00023254"/>
    </source>
</evidence>
<evidence type="ECO:0000256" key="5">
    <source>
        <dbReference type="ARBA" id="ARBA00023172"/>
    </source>
</evidence>
<dbReference type="AlphaFoldDB" id="A0A6P8HFU0"/>
<dbReference type="InterPro" id="IPR040661">
    <property type="entry name" value="LZ3wCH"/>
</dbReference>
<dbReference type="RefSeq" id="XP_031551450.1">
    <property type="nucleotide sequence ID" value="XM_031695590.1"/>
</dbReference>
<dbReference type="InterPro" id="IPR005647">
    <property type="entry name" value="Mnd1"/>
</dbReference>
<evidence type="ECO:0000256" key="4">
    <source>
        <dbReference type="ARBA" id="ARBA00023054"/>
    </source>
</evidence>
<keyword evidence="12" id="KW-1185">Reference proteome</keyword>
<evidence type="ECO:0000256" key="2">
    <source>
        <dbReference type="ARBA" id="ARBA00005981"/>
    </source>
</evidence>
<accession>A0A6P8HFU0</accession>
<feature type="domain" description="Mnd1 HTH" evidence="10">
    <location>
        <begin position="17"/>
        <end position="75"/>
    </location>
</feature>
<evidence type="ECO:0000256" key="6">
    <source>
        <dbReference type="ARBA" id="ARBA00023242"/>
    </source>
</evidence>
<dbReference type="GO" id="GO:0003690">
    <property type="term" value="F:double-stranded DNA binding"/>
    <property type="evidence" value="ECO:0007669"/>
    <property type="project" value="InterPro"/>
</dbReference>
<keyword evidence="4 9" id="KW-0175">Coiled coil</keyword>
<comment type="similarity">
    <text evidence="2 8">Belongs to the MND1 family.</text>
</comment>
<comment type="function">
    <text evidence="8">Required for proper homologous chromosome pairing and efficient cross-over and intragenic recombination during meiosis.</text>
</comment>
<evidence type="ECO:0000259" key="10">
    <source>
        <dbReference type="Pfam" id="PF03962"/>
    </source>
</evidence>
<keyword evidence="6 8" id="KW-0539">Nucleus</keyword>
<organism evidence="12 13">
    <name type="scientific">Actinia tenebrosa</name>
    <name type="common">Australian red waratah sea anemone</name>
    <dbReference type="NCBI Taxonomy" id="6105"/>
    <lineage>
        <taxon>Eukaryota</taxon>
        <taxon>Metazoa</taxon>
        <taxon>Cnidaria</taxon>
        <taxon>Anthozoa</taxon>
        <taxon>Hexacorallia</taxon>
        <taxon>Actiniaria</taxon>
        <taxon>Actiniidae</taxon>
        <taxon>Actinia</taxon>
    </lineage>
</organism>
<dbReference type="InterPro" id="IPR040453">
    <property type="entry name" value="Mnd1_HTH"/>
</dbReference>
<feature type="coiled-coil region" evidence="9">
    <location>
        <begin position="86"/>
        <end position="147"/>
    </location>
</feature>
<dbReference type="GeneID" id="116288766"/>
<evidence type="ECO:0000259" key="11">
    <source>
        <dbReference type="Pfam" id="PF18517"/>
    </source>
</evidence>
<dbReference type="KEGG" id="aten:116288766"/>
<reference evidence="13" key="1">
    <citation type="submission" date="2025-08" db="UniProtKB">
        <authorList>
            <consortium name="RefSeq"/>
        </authorList>
    </citation>
    <scope>IDENTIFICATION</scope>
    <source>
        <tissue evidence="13">Tentacle</tissue>
    </source>
</reference>
<feature type="domain" description="Leucine zipper with capping helix" evidence="11">
    <location>
        <begin position="150"/>
        <end position="204"/>
    </location>
</feature>
<dbReference type="OrthoDB" id="273345at2759"/>
<evidence type="ECO:0000256" key="3">
    <source>
        <dbReference type="ARBA" id="ARBA00013726"/>
    </source>
</evidence>
<dbReference type="Proteomes" id="UP000515163">
    <property type="component" value="Unplaced"/>
</dbReference>
<dbReference type="PIRSF" id="PIRSF026991">
    <property type="entry name" value="Mnd1"/>
    <property type="match status" value="1"/>
</dbReference>
<dbReference type="PANTHER" id="PTHR31398">
    <property type="entry name" value="MEIOTIC NUCLEAR DIVISION PROTEIN 1 HOMOLOG"/>
    <property type="match status" value="1"/>
</dbReference>
<dbReference type="GO" id="GO:0005634">
    <property type="term" value="C:nucleus"/>
    <property type="evidence" value="ECO:0007669"/>
    <property type="project" value="UniProtKB-SubCell"/>
</dbReference>
<name>A0A6P8HFU0_ACTTE</name>
<evidence type="ECO:0000256" key="9">
    <source>
        <dbReference type="SAM" id="Coils"/>
    </source>
</evidence>
<evidence type="ECO:0000313" key="13">
    <source>
        <dbReference type="RefSeq" id="XP_031551450.1"/>
    </source>
</evidence>
<comment type="subcellular location">
    <subcellularLocation>
        <location evidence="1 8">Nucleus</location>
    </subcellularLocation>
</comment>